<dbReference type="Pfam" id="PF02801">
    <property type="entry name" value="Ketoacyl-synt_C"/>
    <property type="match status" value="1"/>
</dbReference>
<comment type="similarity">
    <text evidence="2 11 12">Belongs to the thiolase-like superfamily. Beta-ketoacyl-ACP synthases family.</text>
</comment>
<dbReference type="EMBL" id="JACGWS010000003">
    <property type="protein sequence ID" value="MBC8754122.1"/>
    <property type="molecule type" value="Genomic_DNA"/>
</dbReference>
<name>A0ABR7Q6C5_9FLAO</name>
<comment type="catalytic activity">
    <reaction evidence="11">
        <text>(9Z)-hexadecenoyl-[ACP] + malonyl-[ACP] + H(+) = 3-oxo-(11Z)-octadecenoyl-[ACP] + holo-[ACP] + CO2</text>
        <dbReference type="Rhea" id="RHEA:55040"/>
        <dbReference type="Rhea" id="RHEA-COMP:9623"/>
        <dbReference type="Rhea" id="RHEA-COMP:9685"/>
        <dbReference type="Rhea" id="RHEA-COMP:10800"/>
        <dbReference type="Rhea" id="RHEA-COMP:14074"/>
        <dbReference type="ChEBI" id="CHEBI:15378"/>
        <dbReference type="ChEBI" id="CHEBI:16526"/>
        <dbReference type="ChEBI" id="CHEBI:64479"/>
        <dbReference type="ChEBI" id="CHEBI:78449"/>
        <dbReference type="ChEBI" id="CHEBI:83989"/>
        <dbReference type="ChEBI" id="CHEBI:138538"/>
        <dbReference type="EC" id="2.3.1.179"/>
    </reaction>
</comment>
<feature type="domain" description="Ketosynthase family 3 (KS3)" evidence="13">
    <location>
        <begin position="3"/>
        <end position="414"/>
    </location>
</feature>
<evidence type="ECO:0000256" key="1">
    <source>
        <dbReference type="ARBA" id="ARBA00005194"/>
    </source>
</evidence>
<sequence length="416" mass="44167">MELKRVVVTGLGALTPIGNTVEEYWNALIAGKSGAAPVTHFDAEKFKTRFACELKDFTVTDFIDRKSARKMDKFSQYAMVASDEAIVDSKLDLDAVNKLRVGVIWGAGIGGLETFQEEMMNFAKGDGTPKFNPFFIPKMIADIAPGNISIKYGFMGPNYTTVSACASSANAMIDALNNIRLGHCDVIVTGGSEAAVTIAGMGGFNAMHAMSTRNDDPQSASRPFDATRDGFVLGEGAGAIVLEEYEHAKARGAKIYAELVGGGLSSDAYHMTAPHPEGIGVVAVMKNCLENAGMQPEDVDHINTHGTSTPLGDVAELKAITEIFGTHAKNININSTKSMTGHLLGAAGAIEAIASILAMEHGIVPPTINHTTADENIDPSLNLTLNKPQKRDVKVAMSNTFGFGGHNACVLFKKLD</sequence>
<dbReference type="InterPro" id="IPR020841">
    <property type="entry name" value="PKS_Beta-ketoAc_synthase_dom"/>
</dbReference>
<comment type="caution">
    <text evidence="14">The sequence shown here is derived from an EMBL/GenBank/DDBJ whole genome shotgun (WGS) entry which is preliminary data.</text>
</comment>
<organism evidence="14 15">
    <name type="scientific">Kordia aestuariivivens</name>
    <dbReference type="NCBI Taxonomy" id="2759037"/>
    <lineage>
        <taxon>Bacteria</taxon>
        <taxon>Pseudomonadati</taxon>
        <taxon>Bacteroidota</taxon>
        <taxon>Flavobacteriia</taxon>
        <taxon>Flavobacteriales</taxon>
        <taxon>Flavobacteriaceae</taxon>
        <taxon>Kordia</taxon>
    </lineage>
</organism>
<keyword evidence="8" id="KW-0443">Lipid metabolism</keyword>
<evidence type="ECO:0000259" key="13">
    <source>
        <dbReference type="PROSITE" id="PS52004"/>
    </source>
</evidence>
<evidence type="ECO:0000256" key="9">
    <source>
        <dbReference type="ARBA" id="ARBA00023160"/>
    </source>
</evidence>
<dbReference type="InterPro" id="IPR016039">
    <property type="entry name" value="Thiolase-like"/>
</dbReference>
<evidence type="ECO:0000256" key="11">
    <source>
        <dbReference type="PIRNR" id="PIRNR000447"/>
    </source>
</evidence>
<evidence type="ECO:0000313" key="15">
    <source>
        <dbReference type="Proteomes" id="UP000619238"/>
    </source>
</evidence>
<evidence type="ECO:0000256" key="3">
    <source>
        <dbReference type="ARBA" id="ARBA00012356"/>
    </source>
</evidence>
<dbReference type="SUPFAM" id="SSF53901">
    <property type="entry name" value="Thiolase-like"/>
    <property type="match status" value="2"/>
</dbReference>
<dbReference type="InterPro" id="IPR014030">
    <property type="entry name" value="Ketoacyl_synth_N"/>
</dbReference>
<dbReference type="Gene3D" id="3.40.47.10">
    <property type="match status" value="1"/>
</dbReference>
<keyword evidence="15" id="KW-1185">Reference proteome</keyword>
<evidence type="ECO:0000313" key="14">
    <source>
        <dbReference type="EMBL" id="MBC8754122.1"/>
    </source>
</evidence>
<accession>A0ABR7Q6C5</accession>
<dbReference type="PROSITE" id="PS52004">
    <property type="entry name" value="KS3_2"/>
    <property type="match status" value="1"/>
</dbReference>
<dbReference type="CDD" id="cd00834">
    <property type="entry name" value="KAS_I_II"/>
    <property type="match status" value="1"/>
</dbReference>
<dbReference type="PIRSF" id="PIRSF000447">
    <property type="entry name" value="KAS_II"/>
    <property type="match status" value="1"/>
</dbReference>
<dbReference type="InterPro" id="IPR018201">
    <property type="entry name" value="Ketoacyl_synth_AS"/>
</dbReference>
<evidence type="ECO:0000256" key="7">
    <source>
        <dbReference type="ARBA" id="ARBA00022832"/>
    </source>
</evidence>
<dbReference type="EC" id="2.3.1.179" evidence="3 11"/>
<evidence type="ECO:0000256" key="5">
    <source>
        <dbReference type="ARBA" id="ARBA00022516"/>
    </source>
</evidence>
<dbReference type="InterPro" id="IPR017568">
    <property type="entry name" value="3-oxoacyl-ACP_synth-2"/>
</dbReference>
<reference evidence="14 15" key="1">
    <citation type="submission" date="2020-07" db="EMBL/GenBank/DDBJ databases">
        <title>Description of Kordia aestuariivivens sp. nov., isolated from a tidal flat.</title>
        <authorList>
            <person name="Park S."/>
            <person name="Yoon J.-H."/>
        </authorList>
    </citation>
    <scope>NUCLEOTIDE SEQUENCE [LARGE SCALE GENOMIC DNA]</scope>
    <source>
        <strain evidence="14 15">YSTF-M3</strain>
    </source>
</reference>
<keyword evidence="5 11" id="KW-0444">Lipid biosynthesis</keyword>
<protein>
    <recommendedName>
        <fullName evidence="4 11">3-oxoacyl-[acyl-carrier-protein] synthase 2</fullName>
        <ecNumber evidence="3 11">2.3.1.179</ecNumber>
    </recommendedName>
</protein>
<proteinExistence type="inferred from homology"/>
<dbReference type="SMART" id="SM00825">
    <property type="entry name" value="PKS_KS"/>
    <property type="match status" value="1"/>
</dbReference>
<dbReference type="InterPro" id="IPR014031">
    <property type="entry name" value="Ketoacyl_synth_C"/>
</dbReference>
<keyword evidence="6 11" id="KW-0808">Transferase</keyword>
<dbReference type="PANTHER" id="PTHR11712">
    <property type="entry name" value="POLYKETIDE SYNTHASE-RELATED"/>
    <property type="match status" value="1"/>
</dbReference>
<dbReference type="NCBIfam" id="NF005589">
    <property type="entry name" value="PRK07314.1"/>
    <property type="match status" value="1"/>
</dbReference>
<dbReference type="Pfam" id="PF00109">
    <property type="entry name" value="ketoacyl-synt"/>
    <property type="match status" value="1"/>
</dbReference>
<dbReference type="InterPro" id="IPR000794">
    <property type="entry name" value="Beta-ketoacyl_synthase"/>
</dbReference>
<dbReference type="Proteomes" id="UP000619238">
    <property type="component" value="Unassembled WGS sequence"/>
</dbReference>
<dbReference type="NCBIfam" id="TIGR03150">
    <property type="entry name" value="fabF"/>
    <property type="match status" value="1"/>
</dbReference>
<dbReference type="RefSeq" id="WP_187561175.1">
    <property type="nucleotide sequence ID" value="NZ_JACGWS010000003.1"/>
</dbReference>
<evidence type="ECO:0000256" key="8">
    <source>
        <dbReference type="ARBA" id="ARBA00023098"/>
    </source>
</evidence>
<keyword evidence="9 11" id="KW-0275">Fatty acid biosynthesis</keyword>
<evidence type="ECO:0000256" key="4">
    <source>
        <dbReference type="ARBA" id="ARBA00014657"/>
    </source>
</evidence>
<evidence type="ECO:0000256" key="12">
    <source>
        <dbReference type="RuleBase" id="RU003694"/>
    </source>
</evidence>
<evidence type="ECO:0000256" key="6">
    <source>
        <dbReference type="ARBA" id="ARBA00022679"/>
    </source>
</evidence>
<keyword evidence="10 11" id="KW-0012">Acyltransferase</keyword>
<comment type="catalytic activity">
    <reaction evidence="11">
        <text>a fatty acyl-[ACP] + malonyl-[ACP] + H(+) = a 3-oxoacyl-[ACP] + holo-[ACP] + CO2</text>
        <dbReference type="Rhea" id="RHEA:22836"/>
        <dbReference type="Rhea" id="RHEA-COMP:9623"/>
        <dbReference type="Rhea" id="RHEA-COMP:9685"/>
        <dbReference type="Rhea" id="RHEA-COMP:9916"/>
        <dbReference type="Rhea" id="RHEA-COMP:14125"/>
        <dbReference type="ChEBI" id="CHEBI:15378"/>
        <dbReference type="ChEBI" id="CHEBI:16526"/>
        <dbReference type="ChEBI" id="CHEBI:64479"/>
        <dbReference type="ChEBI" id="CHEBI:78449"/>
        <dbReference type="ChEBI" id="CHEBI:78776"/>
        <dbReference type="ChEBI" id="CHEBI:138651"/>
    </reaction>
</comment>
<comment type="function">
    <text evidence="11">Involved in the type II fatty acid elongation cycle. Catalyzes the elongation of a wide range of acyl-ACP by the addition of two carbons from malonyl-ACP to an acyl acceptor. Can efficiently catalyze the conversion of palmitoleoyl-ACP (cis-hexadec-9-enoyl-ACP) to cis-vaccenoyl-ACP (cis-octadec-11-enoyl-ACP), an essential step in the thermal regulation of fatty acid composition.</text>
</comment>
<gene>
    <name evidence="14" type="primary">fabF</name>
    <name evidence="14" type="ORF">H2O64_05530</name>
</gene>
<dbReference type="PANTHER" id="PTHR11712:SF336">
    <property type="entry name" value="3-OXOACYL-[ACYL-CARRIER-PROTEIN] SYNTHASE, MITOCHONDRIAL"/>
    <property type="match status" value="1"/>
</dbReference>
<evidence type="ECO:0000256" key="10">
    <source>
        <dbReference type="ARBA" id="ARBA00023315"/>
    </source>
</evidence>
<dbReference type="GO" id="GO:0004315">
    <property type="term" value="F:3-oxoacyl-[acyl-carrier-protein] synthase activity"/>
    <property type="evidence" value="ECO:0007669"/>
    <property type="project" value="UniProtKB-EC"/>
</dbReference>
<comment type="pathway">
    <text evidence="1 11">Lipid metabolism; fatty acid biosynthesis.</text>
</comment>
<keyword evidence="7" id="KW-0276">Fatty acid metabolism</keyword>
<evidence type="ECO:0000256" key="2">
    <source>
        <dbReference type="ARBA" id="ARBA00008467"/>
    </source>
</evidence>
<dbReference type="PROSITE" id="PS00606">
    <property type="entry name" value="KS3_1"/>
    <property type="match status" value="1"/>
</dbReference>